<evidence type="ECO:0000313" key="2">
    <source>
        <dbReference type="Proteomes" id="UP000822688"/>
    </source>
</evidence>
<evidence type="ECO:0000313" key="1">
    <source>
        <dbReference type="EMBL" id="KAG0573628.1"/>
    </source>
</evidence>
<dbReference type="Proteomes" id="UP000822688">
    <property type="component" value="Chromosome V"/>
</dbReference>
<keyword evidence="2" id="KW-1185">Reference proteome</keyword>
<dbReference type="EMBL" id="CM026426">
    <property type="protein sequence ID" value="KAG0573628.1"/>
    <property type="molecule type" value="Genomic_DNA"/>
</dbReference>
<comment type="caution">
    <text evidence="1">The sequence shown here is derived from an EMBL/GenBank/DDBJ whole genome shotgun (WGS) entry which is preliminary data.</text>
</comment>
<sequence>MKKSDVQAAALACFESMGIPLANRFREPVSTLVHPQTRNWLGFLKVDLLNPSTDGIALLKGYKFFTLQLQDLTYTIEKVEKGFDFLSTATNHRLKLQSPILARYTSRQLLGELPRLKYLAGINLKFIGITKRTKEMETTEITVASNLTKRYLLDTPILFAGHCLLI</sequence>
<dbReference type="AlphaFoldDB" id="A0A8T0HSX7"/>
<protein>
    <submittedName>
        <fullName evidence="1">Uncharacterized protein</fullName>
    </submittedName>
</protein>
<name>A0A8T0HSX7_CERPU</name>
<proteinExistence type="predicted"/>
<reference evidence="1" key="1">
    <citation type="submission" date="2020-06" db="EMBL/GenBank/DDBJ databases">
        <title>WGS assembly of Ceratodon purpureus strain R40.</title>
        <authorList>
            <person name="Carey S.B."/>
            <person name="Jenkins J."/>
            <person name="Shu S."/>
            <person name="Lovell J.T."/>
            <person name="Sreedasyam A."/>
            <person name="Maumus F."/>
            <person name="Tiley G.P."/>
            <person name="Fernandez-Pozo N."/>
            <person name="Barry K."/>
            <person name="Chen C."/>
            <person name="Wang M."/>
            <person name="Lipzen A."/>
            <person name="Daum C."/>
            <person name="Saski C.A."/>
            <person name="Payton A.C."/>
            <person name="Mcbreen J.C."/>
            <person name="Conrad R.E."/>
            <person name="Kollar L.M."/>
            <person name="Olsson S."/>
            <person name="Huttunen S."/>
            <person name="Landis J.B."/>
            <person name="Wickett N.J."/>
            <person name="Johnson M.G."/>
            <person name="Rensing S.A."/>
            <person name="Grimwood J."/>
            <person name="Schmutz J."/>
            <person name="Mcdaniel S.F."/>
        </authorList>
    </citation>
    <scope>NUCLEOTIDE SEQUENCE</scope>
    <source>
        <strain evidence="1">R40</strain>
    </source>
</reference>
<accession>A0A8T0HSX7</accession>
<organism evidence="1 2">
    <name type="scientific">Ceratodon purpureus</name>
    <name type="common">Fire moss</name>
    <name type="synonym">Dicranum purpureum</name>
    <dbReference type="NCBI Taxonomy" id="3225"/>
    <lineage>
        <taxon>Eukaryota</taxon>
        <taxon>Viridiplantae</taxon>
        <taxon>Streptophyta</taxon>
        <taxon>Embryophyta</taxon>
        <taxon>Bryophyta</taxon>
        <taxon>Bryophytina</taxon>
        <taxon>Bryopsida</taxon>
        <taxon>Dicranidae</taxon>
        <taxon>Pseudoditrichales</taxon>
        <taxon>Ditrichaceae</taxon>
        <taxon>Ceratodon</taxon>
    </lineage>
</organism>
<gene>
    <name evidence="1" type="ORF">KC19_VG194900</name>
</gene>